<evidence type="ECO:0000313" key="3">
    <source>
        <dbReference type="Proteomes" id="UP000027583"/>
    </source>
</evidence>
<comment type="caution">
    <text evidence="2">The sequence shown here is derived from an EMBL/GenBank/DDBJ whole genome shotgun (WGS) entry which is preliminary data.</text>
</comment>
<evidence type="ECO:0000259" key="1">
    <source>
        <dbReference type="PROSITE" id="PS50846"/>
    </source>
</evidence>
<proteinExistence type="predicted"/>
<dbReference type="RefSeq" id="WP_023978077.1">
    <property type="nucleotide sequence ID" value="NZ_CBLX010000016.1"/>
</dbReference>
<dbReference type="InterPro" id="IPR006121">
    <property type="entry name" value="HMA_dom"/>
</dbReference>
<dbReference type="Pfam" id="PF00403">
    <property type="entry name" value="HMA"/>
    <property type="match status" value="1"/>
</dbReference>
<dbReference type="SUPFAM" id="SSF55008">
    <property type="entry name" value="HMA, heavy metal-associated domain"/>
    <property type="match status" value="1"/>
</dbReference>
<dbReference type="EMBL" id="CBLX010000016">
    <property type="protein sequence ID" value="CDG40371.1"/>
    <property type="molecule type" value="Genomic_DNA"/>
</dbReference>
<reference evidence="2 3" key="2">
    <citation type="journal article" date="2014" name="PLoS ONE">
        <title>Evolution of mitochondria reconstructed from the energy metabolism of living bacteria.</title>
        <authorList>
            <person name="Degli Esposti M."/>
            <person name="Chouaia B."/>
            <person name="Comandatore F."/>
            <person name="Crotti E."/>
            <person name="Sassera D."/>
            <person name="Lievens P.M."/>
            <person name="Daffonchio D."/>
            <person name="Bandi C."/>
        </authorList>
    </citation>
    <scope>NUCLEOTIDE SEQUENCE [LARGE SCALE GENOMIC DNA]</scope>
    <source>
        <strain evidence="2 3">SF2.1</strain>
    </source>
</reference>
<sequence>MSETLDVKVEGMSCGGCSSRLEKALLEIPGVTDVKASHETGDVRVTTDGAAVPRAALETVIEETGFDIARG</sequence>
<evidence type="ECO:0000313" key="2">
    <source>
        <dbReference type="EMBL" id="CDG40371.1"/>
    </source>
</evidence>
<dbReference type="eggNOG" id="COG2608">
    <property type="taxonomic scope" value="Bacteria"/>
</dbReference>
<protein>
    <recommendedName>
        <fullName evidence="1">HMA domain-containing protein</fullName>
    </recommendedName>
</protein>
<reference evidence="2 3" key="1">
    <citation type="journal article" date="2014" name="Genome Biol. Evol.">
        <title>Acetic acid bacteria genomes reveal functional traits for adaptation to life in insect guts.</title>
        <authorList>
            <person name="Chouaia B."/>
            <person name="Gaiarsa S."/>
            <person name="Crotti E."/>
            <person name="Comandatore F."/>
            <person name="Degli Esposti M."/>
            <person name="Ricci I."/>
            <person name="Alma A."/>
            <person name="Favia G."/>
            <person name="Bandi C."/>
            <person name="Daffonchio D."/>
        </authorList>
    </citation>
    <scope>NUCLEOTIDE SEQUENCE [LARGE SCALE GENOMIC DNA]</scope>
    <source>
        <strain evidence="2 3">SF2.1</strain>
    </source>
</reference>
<feature type="domain" description="HMA" evidence="1">
    <location>
        <begin position="3"/>
        <end position="69"/>
    </location>
</feature>
<dbReference type="InterPro" id="IPR036163">
    <property type="entry name" value="HMA_dom_sf"/>
</dbReference>
<gene>
    <name evidence="2" type="ORF">ASAP_2326</name>
</gene>
<dbReference type="Gene3D" id="3.30.70.100">
    <property type="match status" value="1"/>
</dbReference>
<dbReference type="AlphaFoldDB" id="A0A060QL14"/>
<accession>A0A060QL14</accession>
<name>A0A060QL14_9PROT</name>
<dbReference type="CDD" id="cd00371">
    <property type="entry name" value="HMA"/>
    <property type="match status" value="1"/>
</dbReference>
<dbReference type="GO" id="GO:0046872">
    <property type="term" value="F:metal ion binding"/>
    <property type="evidence" value="ECO:0007669"/>
    <property type="project" value="InterPro"/>
</dbReference>
<organism evidence="2 3">
    <name type="scientific">Asaia bogorensis</name>
    <dbReference type="NCBI Taxonomy" id="91915"/>
    <lineage>
        <taxon>Bacteria</taxon>
        <taxon>Pseudomonadati</taxon>
        <taxon>Pseudomonadota</taxon>
        <taxon>Alphaproteobacteria</taxon>
        <taxon>Acetobacterales</taxon>
        <taxon>Acetobacteraceae</taxon>
        <taxon>Asaia</taxon>
    </lineage>
</organism>
<dbReference type="Proteomes" id="UP000027583">
    <property type="component" value="Unassembled WGS sequence"/>
</dbReference>
<dbReference type="PROSITE" id="PS50846">
    <property type="entry name" value="HMA_2"/>
    <property type="match status" value="1"/>
</dbReference>